<dbReference type="InterPro" id="IPR001261">
    <property type="entry name" value="ArgE/DapE_CS"/>
</dbReference>
<name>A0A2A4SQZ5_9DELT</name>
<dbReference type="Pfam" id="PF01546">
    <property type="entry name" value="Peptidase_M20"/>
    <property type="match status" value="1"/>
</dbReference>
<dbReference type="SUPFAM" id="SSF53187">
    <property type="entry name" value="Zn-dependent exopeptidases"/>
    <property type="match status" value="1"/>
</dbReference>
<dbReference type="EMBL" id="NVSR01000144">
    <property type="protein sequence ID" value="PCI23501.1"/>
    <property type="molecule type" value="Genomic_DNA"/>
</dbReference>
<keyword evidence="7" id="KW-0121">Carboxypeptidase</keyword>
<dbReference type="PROSITE" id="PS00758">
    <property type="entry name" value="ARGE_DAPE_CPG2_1"/>
    <property type="match status" value="1"/>
</dbReference>
<dbReference type="InterPro" id="IPR036264">
    <property type="entry name" value="Bact_exopeptidase_dim_dom"/>
</dbReference>
<keyword evidence="3" id="KW-0378">Hydrolase</keyword>
<dbReference type="SUPFAM" id="SSF55031">
    <property type="entry name" value="Bacterial exopeptidase dimerisation domain"/>
    <property type="match status" value="1"/>
</dbReference>
<accession>A0A2A4SQZ5</accession>
<dbReference type="CDD" id="cd03885">
    <property type="entry name" value="M20_CPDG2"/>
    <property type="match status" value="1"/>
</dbReference>
<dbReference type="Gene3D" id="3.40.630.10">
    <property type="entry name" value="Zn peptidases"/>
    <property type="match status" value="1"/>
</dbReference>
<dbReference type="PANTHER" id="PTHR43808">
    <property type="entry name" value="ACETYLORNITHINE DEACETYLASE"/>
    <property type="match status" value="1"/>
</dbReference>
<evidence type="ECO:0000256" key="4">
    <source>
        <dbReference type="ARBA" id="ARBA00022833"/>
    </source>
</evidence>
<evidence type="ECO:0000256" key="1">
    <source>
        <dbReference type="ARBA" id="ARBA00001947"/>
    </source>
</evidence>
<feature type="active site" description="Proton acceptor" evidence="5">
    <location>
        <position position="142"/>
    </location>
</feature>
<dbReference type="GO" id="GO:0046872">
    <property type="term" value="F:metal ion binding"/>
    <property type="evidence" value="ECO:0007669"/>
    <property type="project" value="UniProtKB-KW"/>
</dbReference>
<evidence type="ECO:0000256" key="5">
    <source>
        <dbReference type="PIRSR" id="PIRSR037238-1"/>
    </source>
</evidence>
<evidence type="ECO:0000256" key="3">
    <source>
        <dbReference type="ARBA" id="ARBA00022801"/>
    </source>
</evidence>
<dbReference type="AlphaFoldDB" id="A0A2A4SQZ5"/>
<evidence type="ECO:0000313" key="8">
    <source>
        <dbReference type="Proteomes" id="UP000218113"/>
    </source>
</evidence>
<dbReference type="PANTHER" id="PTHR43808:SF9">
    <property type="entry name" value="BLL0789 PROTEIN"/>
    <property type="match status" value="1"/>
</dbReference>
<dbReference type="InterPro" id="IPR050072">
    <property type="entry name" value="Peptidase_M20A"/>
</dbReference>
<dbReference type="InterPro" id="IPR002933">
    <property type="entry name" value="Peptidase_M20"/>
</dbReference>
<dbReference type="GO" id="GO:0004180">
    <property type="term" value="F:carboxypeptidase activity"/>
    <property type="evidence" value="ECO:0007669"/>
    <property type="project" value="UniProtKB-KW"/>
</dbReference>
<gene>
    <name evidence="7" type="ORF">COB67_12775</name>
</gene>
<organism evidence="7 8">
    <name type="scientific">SAR324 cluster bacterium</name>
    <dbReference type="NCBI Taxonomy" id="2024889"/>
    <lineage>
        <taxon>Bacteria</taxon>
        <taxon>Deltaproteobacteria</taxon>
        <taxon>SAR324 cluster</taxon>
    </lineage>
</organism>
<evidence type="ECO:0000259" key="6">
    <source>
        <dbReference type="Pfam" id="PF07687"/>
    </source>
</evidence>
<dbReference type="Pfam" id="PF07687">
    <property type="entry name" value="M20_dimer"/>
    <property type="match status" value="1"/>
</dbReference>
<reference evidence="8" key="1">
    <citation type="submission" date="2017-08" db="EMBL/GenBank/DDBJ databases">
        <title>A dynamic microbial community with high functional redundancy inhabits the cold, oxic subseafloor aquifer.</title>
        <authorList>
            <person name="Tully B.J."/>
            <person name="Wheat C.G."/>
            <person name="Glazer B.T."/>
            <person name="Huber J.A."/>
        </authorList>
    </citation>
    <scope>NUCLEOTIDE SEQUENCE [LARGE SCALE GENOMIC DNA]</scope>
</reference>
<dbReference type="InterPro" id="IPR011650">
    <property type="entry name" value="Peptidase_M20_dimer"/>
</dbReference>
<keyword evidence="2" id="KW-0479">Metal-binding</keyword>
<keyword evidence="7" id="KW-0645">Protease</keyword>
<protein>
    <submittedName>
        <fullName evidence="7">Carboxypeptidase</fullName>
    </submittedName>
</protein>
<evidence type="ECO:0000256" key="2">
    <source>
        <dbReference type="ARBA" id="ARBA00022723"/>
    </source>
</evidence>
<sequence>MTQQAFDLEEYLKRLEILVNTDSGSEDPEGIQKIADSFSELYKNLGWTVEEHRFDPDHGVCLEIKNTTEDQFDLLLVGHMDTVFPKGTAKKRPFSINGDRAYGPGVVDMKASLLSLYYALRTITAEQTGKQPAICVALNSDEEISSIISCDWLTELAKKSRYALVIEPARANGALVSQRKGIARYDLEFNGIAAHAGIEPEKGSSAINELAHWVTELHSMTNFELGTTVNVGKISGGSGVNVVAEYAEAGMEIRVKDVEELQKVKLLIDDLHQNPRTKKVRTNPILRAYRPPMNPTEQTEKLMDLIRKKGENLGIQIDYVATGGGSDANLTAGVGVPSIDGLGPIGGGQHGDQEYLEINSIKPRLELLTQVIADIKSIC</sequence>
<dbReference type="Proteomes" id="UP000218113">
    <property type="component" value="Unassembled WGS sequence"/>
</dbReference>
<comment type="cofactor">
    <cofactor evidence="1">
        <name>Zn(2+)</name>
        <dbReference type="ChEBI" id="CHEBI:29105"/>
    </cofactor>
</comment>
<evidence type="ECO:0000313" key="7">
    <source>
        <dbReference type="EMBL" id="PCI23501.1"/>
    </source>
</evidence>
<comment type="caution">
    <text evidence="7">The sequence shown here is derived from an EMBL/GenBank/DDBJ whole genome shotgun (WGS) entry which is preliminary data.</text>
</comment>
<feature type="domain" description="Peptidase M20 dimerisation" evidence="6">
    <location>
        <begin position="179"/>
        <end position="271"/>
    </location>
</feature>
<dbReference type="PIRSF" id="PIRSF037238">
    <property type="entry name" value="Carboxypeptidase_G2"/>
    <property type="match status" value="1"/>
</dbReference>
<proteinExistence type="predicted"/>
<dbReference type="InterPro" id="IPR017150">
    <property type="entry name" value="Pept_M20_glutamate_carboxypep"/>
</dbReference>
<feature type="active site" evidence="5">
    <location>
        <position position="81"/>
    </location>
</feature>
<keyword evidence="4" id="KW-0862">Zinc</keyword>
<dbReference type="Gene3D" id="3.30.70.360">
    <property type="match status" value="1"/>
</dbReference>